<accession>A0A9W9RUK0</accession>
<proteinExistence type="predicted"/>
<dbReference type="EMBL" id="JAPZBR010000001">
    <property type="protein sequence ID" value="KAJ5366768.1"/>
    <property type="molecule type" value="Genomic_DNA"/>
</dbReference>
<organism evidence="1 2">
    <name type="scientific">Penicillium brevicompactum</name>
    <dbReference type="NCBI Taxonomy" id="5074"/>
    <lineage>
        <taxon>Eukaryota</taxon>
        <taxon>Fungi</taxon>
        <taxon>Dikarya</taxon>
        <taxon>Ascomycota</taxon>
        <taxon>Pezizomycotina</taxon>
        <taxon>Eurotiomycetes</taxon>
        <taxon>Eurotiomycetidae</taxon>
        <taxon>Eurotiales</taxon>
        <taxon>Aspergillaceae</taxon>
        <taxon>Penicillium</taxon>
    </lineage>
</organism>
<evidence type="ECO:0008006" key="3">
    <source>
        <dbReference type="Google" id="ProtNLM"/>
    </source>
</evidence>
<evidence type="ECO:0000313" key="2">
    <source>
        <dbReference type="Proteomes" id="UP001148299"/>
    </source>
</evidence>
<protein>
    <recommendedName>
        <fullName evidence="3">Amidase</fullName>
    </recommendedName>
</protein>
<sequence length="69" mass="7080">MDGRTPTVAAAAGYPVGTMPLGYSSANGRPFGACIISRAGGEANILKAMSAWHATMPARKPPPQLVARL</sequence>
<name>A0A9W9RUK0_PENBR</name>
<dbReference type="Gene3D" id="3.90.1300.10">
    <property type="entry name" value="Amidase signature (AS) domain"/>
    <property type="match status" value="1"/>
</dbReference>
<keyword evidence="2" id="KW-1185">Reference proteome</keyword>
<gene>
    <name evidence="1" type="ORF">N7541_000709</name>
</gene>
<dbReference type="AlphaFoldDB" id="A0A9W9RUK0"/>
<reference evidence="1" key="1">
    <citation type="submission" date="2022-12" db="EMBL/GenBank/DDBJ databases">
        <authorList>
            <person name="Petersen C."/>
        </authorList>
    </citation>
    <scope>NUCLEOTIDE SEQUENCE</scope>
    <source>
        <strain evidence="1">IBT 35675</strain>
    </source>
</reference>
<comment type="caution">
    <text evidence="1">The sequence shown here is derived from an EMBL/GenBank/DDBJ whole genome shotgun (WGS) entry which is preliminary data.</text>
</comment>
<dbReference type="SUPFAM" id="SSF75304">
    <property type="entry name" value="Amidase signature (AS) enzymes"/>
    <property type="match status" value="1"/>
</dbReference>
<reference evidence="1" key="2">
    <citation type="journal article" date="2023" name="IMA Fungus">
        <title>Comparative genomic study of the Penicillium genus elucidates a diverse pangenome and 15 lateral gene transfer events.</title>
        <authorList>
            <person name="Petersen C."/>
            <person name="Sorensen T."/>
            <person name="Nielsen M.R."/>
            <person name="Sondergaard T.E."/>
            <person name="Sorensen J.L."/>
            <person name="Fitzpatrick D.A."/>
            <person name="Frisvad J.C."/>
            <person name="Nielsen K.L."/>
        </authorList>
    </citation>
    <scope>NUCLEOTIDE SEQUENCE</scope>
    <source>
        <strain evidence="1">IBT 35675</strain>
    </source>
</reference>
<dbReference type="Proteomes" id="UP001148299">
    <property type="component" value="Unassembled WGS sequence"/>
</dbReference>
<dbReference type="InterPro" id="IPR036928">
    <property type="entry name" value="AS_sf"/>
</dbReference>
<evidence type="ECO:0000313" key="1">
    <source>
        <dbReference type="EMBL" id="KAJ5366768.1"/>
    </source>
</evidence>